<evidence type="ECO:0000313" key="8">
    <source>
        <dbReference type="Proteomes" id="UP000198860"/>
    </source>
</evidence>
<evidence type="ECO:0000313" key="7">
    <source>
        <dbReference type="EMBL" id="SDO16986.1"/>
    </source>
</evidence>
<protein>
    <submittedName>
        <fullName evidence="7">Cation:H+ antiporter</fullName>
    </submittedName>
</protein>
<evidence type="ECO:0000256" key="4">
    <source>
        <dbReference type="ARBA" id="ARBA00023136"/>
    </source>
</evidence>
<name>A0A1H0HCP4_HALAD</name>
<feature type="transmembrane region" description="Helical" evidence="5">
    <location>
        <begin position="104"/>
        <end position="123"/>
    </location>
</feature>
<feature type="transmembrane region" description="Helical" evidence="5">
    <location>
        <begin position="237"/>
        <end position="260"/>
    </location>
</feature>
<dbReference type="GO" id="GO:0005262">
    <property type="term" value="F:calcium channel activity"/>
    <property type="evidence" value="ECO:0007669"/>
    <property type="project" value="TreeGrafter"/>
</dbReference>
<dbReference type="RefSeq" id="WP_089651258.1">
    <property type="nucleotide sequence ID" value="NZ_FNIZ01000003.1"/>
</dbReference>
<dbReference type="PANTHER" id="PTHR10846">
    <property type="entry name" value="SODIUM/POTASSIUM/CALCIUM EXCHANGER"/>
    <property type="match status" value="1"/>
</dbReference>
<sequence length="321" mass="34325">MNFLIFAISAVVVVLAAVQLNRYGDVISQKSKLSGAVVGTFLIAGATSLPELTTSLTAVYIDNPDIAVGNMLGSNVFNVLILAVVDLIYRKQKMFNRLDQKQHLPSAIAGIVFTLVVVASLVMSSTLSLFNIGIEMFILVGLYILTVRFFENEEAEEMDEAAATGKDVSLKAASIGFAISAIVVFAAGSALSISGDQLAQQTGMSSSFVGSFLIAASTSLPELVTVLVAFKMGNYDMAVGSILGSNLFNLQLLAITDLFYQNGPILSATSGGNLPIALLFIGMMVLTIFMMVRKKVESFSRYAAPSLFIVVMYFVSSYFLF</sequence>
<dbReference type="InterPro" id="IPR004481">
    <property type="entry name" value="K/Na/Ca-exchanger"/>
</dbReference>
<keyword evidence="4 5" id="KW-0472">Membrane</keyword>
<dbReference type="PANTHER" id="PTHR10846:SF8">
    <property type="entry name" value="INNER MEMBRANE PROTEIN YRBG"/>
    <property type="match status" value="1"/>
</dbReference>
<feature type="transmembrane region" description="Helical" evidence="5">
    <location>
        <begin position="168"/>
        <end position="188"/>
    </location>
</feature>
<dbReference type="GO" id="GO:0005886">
    <property type="term" value="C:plasma membrane"/>
    <property type="evidence" value="ECO:0007669"/>
    <property type="project" value="TreeGrafter"/>
</dbReference>
<evidence type="ECO:0000256" key="3">
    <source>
        <dbReference type="ARBA" id="ARBA00022989"/>
    </source>
</evidence>
<feature type="domain" description="Sodium/calcium exchanger membrane region" evidence="6">
    <location>
        <begin position="175"/>
        <end position="319"/>
    </location>
</feature>
<dbReference type="GO" id="GO:0006874">
    <property type="term" value="P:intracellular calcium ion homeostasis"/>
    <property type="evidence" value="ECO:0007669"/>
    <property type="project" value="TreeGrafter"/>
</dbReference>
<feature type="transmembrane region" description="Helical" evidence="5">
    <location>
        <begin position="208"/>
        <end position="230"/>
    </location>
</feature>
<dbReference type="AlphaFoldDB" id="A0A1H0HCP4"/>
<keyword evidence="8" id="KW-1185">Reference proteome</keyword>
<dbReference type="InterPro" id="IPR044880">
    <property type="entry name" value="NCX_ion-bd_dom_sf"/>
</dbReference>
<comment type="subcellular location">
    <subcellularLocation>
        <location evidence="1">Membrane</location>
        <topology evidence="1">Multi-pass membrane protein</topology>
    </subcellularLocation>
</comment>
<dbReference type="OrthoDB" id="9794225at2"/>
<evidence type="ECO:0000256" key="1">
    <source>
        <dbReference type="ARBA" id="ARBA00004141"/>
    </source>
</evidence>
<dbReference type="Pfam" id="PF01699">
    <property type="entry name" value="Na_Ca_ex"/>
    <property type="match status" value="2"/>
</dbReference>
<feature type="transmembrane region" description="Helical" evidence="5">
    <location>
        <begin position="272"/>
        <end position="290"/>
    </location>
</feature>
<evidence type="ECO:0000256" key="2">
    <source>
        <dbReference type="ARBA" id="ARBA00022692"/>
    </source>
</evidence>
<feature type="transmembrane region" description="Helical" evidence="5">
    <location>
        <begin position="129"/>
        <end position="147"/>
    </location>
</feature>
<gene>
    <name evidence="7" type="ORF">SAMN05421677_103133</name>
</gene>
<reference evidence="8" key="1">
    <citation type="submission" date="2016-10" db="EMBL/GenBank/DDBJ databases">
        <authorList>
            <person name="Varghese N."/>
            <person name="Submissions S."/>
        </authorList>
    </citation>
    <scope>NUCLEOTIDE SEQUENCE [LARGE SCALE GENOMIC DNA]</scope>
    <source>
        <strain evidence="8">CGMCC 1.3703</strain>
    </source>
</reference>
<accession>A0A1H0HCP4</accession>
<feature type="transmembrane region" description="Helical" evidence="5">
    <location>
        <begin position="66"/>
        <end position="89"/>
    </location>
</feature>
<feature type="domain" description="Sodium/calcium exchanger membrane region" evidence="6">
    <location>
        <begin position="3"/>
        <end position="148"/>
    </location>
</feature>
<feature type="transmembrane region" description="Helical" evidence="5">
    <location>
        <begin position="302"/>
        <end position="320"/>
    </location>
</feature>
<keyword evidence="2 5" id="KW-0812">Transmembrane</keyword>
<dbReference type="EMBL" id="FNIZ01000003">
    <property type="protein sequence ID" value="SDO16986.1"/>
    <property type="molecule type" value="Genomic_DNA"/>
</dbReference>
<keyword evidence="3 5" id="KW-1133">Transmembrane helix</keyword>
<evidence type="ECO:0000259" key="6">
    <source>
        <dbReference type="Pfam" id="PF01699"/>
    </source>
</evidence>
<dbReference type="Gene3D" id="1.20.1420.30">
    <property type="entry name" value="NCX, central ion-binding region"/>
    <property type="match status" value="1"/>
</dbReference>
<proteinExistence type="predicted"/>
<dbReference type="InterPro" id="IPR004837">
    <property type="entry name" value="NaCa_Exmemb"/>
</dbReference>
<dbReference type="GO" id="GO:0008273">
    <property type="term" value="F:calcium, potassium:sodium antiporter activity"/>
    <property type="evidence" value="ECO:0007669"/>
    <property type="project" value="TreeGrafter"/>
</dbReference>
<organism evidence="7 8">
    <name type="scientific">Halobacillus aidingensis</name>
    <dbReference type="NCBI Taxonomy" id="240303"/>
    <lineage>
        <taxon>Bacteria</taxon>
        <taxon>Bacillati</taxon>
        <taxon>Bacillota</taxon>
        <taxon>Bacilli</taxon>
        <taxon>Bacillales</taxon>
        <taxon>Bacillaceae</taxon>
        <taxon>Halobacillus</taxon>
    </lineage>
</organism>
<dbReference type="Proteomes" id="UP000198860">
    <property type="component" value="Unassembled WGS sequence"/>
</dbReference>
<evidence type="ECO:0000256" key="5">
    <source>
        <dbReference type="SAM" id="Phobius"/>
    </source>
</evidence>